<gene>
    <name evidence="1" type="ORF">J5A53_14480</name>
</gene>
<accession>A0AB37I391</accession>
<sequence length="140" mass="15850">MADWFARPITARPEGEFTAYAWADHTGWHFAPEPPEHVIPTGHVWAWGGNDWAAWREETDRCAGLWLRRADVTPGDDWKPATVDVLGSPGEGTLPSLHRDKRFFRSDDGNANWHGLPAHILRVTAPARVDLFDCPEAMRR</sequence>
<dbReference type="Proteomes" id="UP000677180">
    <property type="component" value="Chromosome"/>
</dbReference>
<dbReference type="RefSeq" id="WP_014845380.1">
    <property type="nucleotide sequence ID" value="NZ_CAURRE010000015.1"/>
</dbReference>
<evidence type="ECO:0000313" key="2">
    <source>
        <dbReference type="Proteomes" id="UP000677180"/>
    </source>
</evidence>
<evidence type="ECO:0000313" key="1">
    <source>
        <dbReference type="EMBL" id="QUC10942.1"/>
    </source>
</evidence>
<organism evidence="1 2">
    <name type="scientific">Arachnia propionica</name>
    <dbReference type="NCBI Taxonomy" id="1750"/>
    <lineage>
        <taxon>Bacteria</taxon>
        <taxon>Bacillati</taxon>
        <taxon>Actinomycetota</taxon>
        <taxon>Actinomycetes</taxon>
        <taxon>Propionibacteriales</taxon>
        <taxon>Propionibacteriaceae</taxon>
        <taxon>Arachnia</taxon>
    </lineage>
</organism>
<protein>
    <submittedName>
        <fullName evidence="1">Uncharacterized protein</fullName>
    </submittedName>
</protein>
<name>A0AB37I391_9ACTN</name>
<proteinExistence type="predicted"/>
<reference evidence="1" key="1">
    <citation type="submission" date="2021-03" db="EMBL/GenBank/DDBJ databases">
        <title>Human Oral Microbial Genomes.</title>
        <authorList>
            <person name="Johnston C.D."/>
            <person name="Chen T."/>
            <person name="Dewhirst F.E."/>
        </authorList>
    </citation>
    <scope>NUCLEOTIDE SEQUENCE</scope>
    <source>
        <strain evidence="1">F0714</strain>
    </source>
</reference>
<dbReference type="AlphaFoldDB" id="A0AB37I391"/>
<dbReference type="EMBL" id="CP072385">
    <property type="protein sequence ID" value="QUC10942.1"/>
    <property type="molecule type" value="Genomic_DNA"/>
</dbReference>